<name>A0ABQ2DA27_9DEIO</name>
<protein>
    <recommendedName>
        <fullName evidence="2">Water stress and hypersensitive response domain-containing protein</fullName>
    </recommendedName>
</protein>
<keyword evidence="4" id="KW-1185">Reference proteome</keyword>
<dbReference type="Gene3D" id="2.60.40.1820">
    <property type="match status" value="1"/>
</dbReference>
<evidence type="ECO:0000259" key="2">
    <source>
        <dbReference type="SMART" id="SM00769"/>
    </source>
</evidence>
<proteinExistence type="predicted"/>
<sequence>MIQRLKIPVLLTLSAALLSGCMVVKTTIQPPQFQVQSFELTRYTIPNILNPFNGEATFVMNVQVTNPNAFGLQIQRIQGDLLLDGLNFGKAVIPNLRLEANGSSVVTTEFTLPVNLNLASKIADIAQGRKVDYLVKTTVQVDTGLLGTATFSNIVVAQGSVNN</sequence>
<dbReference type="RefSeq" id="WP_189005472.1">
    <property type="nucleotide sequence ID" value="NZ_BMOD01000019.1"/>
</dbReference>
<feature type="signal peptide" evidence="1">
    <location>
        <begin position="1"/>
        <end position="24"/>
    </location>
</feature>
<dbReference type="SUPFAM" id="SSF117070">
    <property type="entry name" value="LEA14-like"/>
    <property type="match status" value="1"/>
</dbReference>
<comment type="caution">
    <text evidence="3">The sequence shown here is derived from an EMBL/GenBank/DDBJ whole genome shotgun (WGS) entry which is preliminary data.</text>
</comment>
<dbReference type="Proteomes" id="UP000632222">
    <property type="component" value="Unassembled WGS sequence"/>
</dbReference>
<evidence type="ECO:0000313" key="4">
    <source>
        <dbReference type="Proteomes" id="UP000632222"/>
    </source>
</evidence>
<feature type="chain" id="PRO_5046890674" description="Water stress and hypersensitive response domain-containing protein" evidence="1">
    <location>
        <begin position="25"/>
        <end position="163"/>
    </location>
</feature>
<accession>A0ABQ2DA27</accession>
<dbReference type="InterPro" id="IPR013990">
    <property type="entry name" value="WHy-dom"/>
</dbReference>
<feature type="domain" description="Water stress and hypersensitive response" evidence="2">
    <location>
        <begin position="45"/>
        <end position="157"/>
    </location>
</feature>
<organism evidence="3 4">
    <name type="scientific">Deinococcus roseus</name>
    <dbReference type="NCBI Taxonomy" id="392414"/>
    <lineage>
        <taxon>Bacteria</taxon>
        <taxon>Thermotogati</taxon>
        <taxon>Deinococcota</taxon>
        <taxon>Deinococci</taxon>
        <taxon>Deinococcales</taxon>
        <taxon>Deinococcaceae</taxon>
        <taxon>Deinococcus</taxon>
    </lineage>
</organism>
<reference evidence="4" key="1">
    <citation type="journal article" date="2019" name="Int. J. Syst. Evol. Microbiol.">
        <title>The Global Catalogue of Microorganisms (GCM) 10K type strain sequencing project: providing services to taxonomists for standard genome sequencing and annotation.</title>
        <authorList>
            <consortium name="The Broad Institute Genomics Platform"/>
            <consortium name="The Broad Institute Genome Sequencing Center for Infectious Disease"/>
            <person name="Wu L."/>
            <person name="Ma J."/>
        </authorList>
    </citation>
    <scope>NUCLEOTIDE SEQUENCE [LARGE SCALE GENOMIC DNA]</scope>
    <source>
        <strain evidence="4">JCM 14370</strain>
    </source>
</reference>
<keyword evidence="1" id="KW-0732">Signal</keyword>
<dbReference type="EMBL" id="BMOD01000019">
    <property type="protein sequence ID" value="GGJ48637.1"/>
    <property type="molecule type" value="Genomic_DNA"/>
</dbReference>
<dbReference type="PROSITE" id="PS51257">
    <property type="entry name" value="PROKAR_LIPOPROTEIN"/>
    <property type="match status" value="1"/>
</dbReference>
<gene>
    <name evidence="3" type="ORF">GCM10008938_38340</name>
</gene>
<dbReference type="Pfam" id="PF03168">
    <property type="entry name" value="LEA_2"/>
    <property type="match status" value="1"/>
</dbReference>
<evidence type="ECO:0000256" key="1">
    <source>
        <dbReference type="SAM" id="SignalP"/>
    </source>
</evidence>
<evidence type="ECO:0000313" key="3">
    <source>
        <dbReference type="EMBL" id="GGJ48637.1"/>
    </source>
</evidence>
<dbReference type="InterPro" id="IPR004864">
    <property type="entry name" value="LEA_2"/>
</dbReference>
<dbReference type="SMART" id="SM00769">
    <property type="entry name" value="WHy"/>
    <property type="match status" value="1"/>
</dbReference>